<dbReference type="Pfam" id="PF02863">
    <property type="entry name" value="Arg_repressor_C"/>
    <property type="match status" value="1"/>
</dbReference>
<dbReference type="GO" id="GO:0006526">
    <property type="term" value="P:L-arginine biosynthetic process"/>
    <property type="evidence" value="ECO:0007669"/>
    <property type="project" value="UniProtKB-UniPathway"/>
</dbReference>
<evidence type="ECO:0000256" key="8">
    <source>
        <dbReference type="NCBIfam" id="TIGR01529"/>
    </source>
</evidence>
<keyword evidence="7" id="KW-0055">Arginine biosynthesis</keyword>
<keyword evidence="4 7" id="KW-0805">Transcription regulation</keyword>
<comment type="function">
    <text evidence="7">Regulates arginine biosynthesis genes.</text>
</comment>
<evidence type="ECO:0000313" key="11">
    <source>
        <dbReference type="EMBL" id="SFH78814.1"/>
    </source>
</evidence>
<dbReference type="SUPFAM" id="SSF55252">
    <property type="entry name" value="C-terminal domain of arginine repressor"/>
    <property type="match status" value="1"/>
</dbReference>
<dbReference type="GO" id="GO:1900079">
    <property type="term" value="P:regulation of arginine biosynthetic process"/>
    <property type="evidence" value="ECO:0007669"/>
    <property type="project" value="UniProtKB-UniRule"/>
</dbReference>
<dbReference type="EMBL" id="FOQE01000024">
    <property type="protein sequence ID" value="SFH78814.1"/>
    <property type="molecule type" value="Genomic_DNA"/>
</dbReference>
<evidence type="ECO:0000256" key="3">
    <source>
        <dbReference type="ARBA" id="ARBA00022490"/>
    </source>
</evidence>
<feature type="domain" description="Arginine repressor DNA-binding" evidence="9">
    <location>
        <begin position="1"/>
        <end position="68"/>
    </location>
</feature>
<dbReference type="AlphaFoldDB" id="A0A1I3CW85"/>
<evidence type="ECO:0000256" key="5">
    <source>
        <dbReference type="ARBA" id="ARBA00023125"/>
    </source>
</evidence>
<dbReference type="GO" id="GO:0005737">
    <property type="term" value="C:cytoplasm"/>
    <property type="evidence" value="ECO:0007669"/>
    <property type="project" value="UniProtKB-SubCell"/>
</dbReference>
<dbReference type="InterPro" id="IPR036388">
    <property type="entry name" value="WH-like_DNA-bd_sf"/>
</dbReference>
<dbReference type="SUPFAM" id="SSF46785">
    <property type="entry name" value="Winged helix' DNA-binding domain"/>
    <property type="match status" value="1"/>
</dbReference>
<organism evidence="11 12">
    <name type="scientific">Pisciglobus halotolerans</name>
    <dbReference type="NCBI Taxonomy" id="745365"/>
    <lineage>
        <taxon>Bacteria</taxon>
        <taxon>Bacillati</taxon>
        <taxon>Bacillota</taxon>
        <taxon>Bacilli</taxon>
        <taxon>Lactobacillales</taxon>
        <taxon>Carnobacteriaceae</taxon>
    </lineage>
</organism>
<name>A0A1I3CW85_9LACT</name>
<evidence type="ECO:0000256" key="7">
    <source>
        <dbReference type="HAMAP-Rule" id="MF_00173"/>
    </source>
</evidence>
<keyword evidence="5 7" id="KW-0238">DNA-binding</keyword>
<dbReference type="Gene3D" id="3.30.1360.40">
    <property type="match status" value="1"/>
</dbReference>
<comment type="similarity">
    <text evidence="2 7">Belongs to the ArgR family.</text>
</comment>
<protein>
    <recommendedName>
        <fullName evidence="7 8">Arginine repressor</fullName>
    </recommendedName>
</protein>
<dbReference type="UniPathway" id="UPA00068"/>
<keyword evidence="3 7" id="KW-0963">Cytoplasm</keyword>
<feature type="domain" description="Arginine repressor C-terminal" evidence="10">
    <location>
        <begin position="80"/>
        <end position="145"/>
    </location>
</feature>
<dbReference type="GO" id="GO:0003677">
    <property type="term" value="F:DNA binding"/>
    <property type="evidence" value="ECO:0007669"/>
    <property type="project" value="UniProtKB-KW"/>
</dbReference>
<dbReference type="NCBIfam" id="TIGR01529">
    <property type="entry name" value="argR_whole"/>
    <property type="match status" value="1"/>
</dbReference>
<dbReference type="OrthoDB" id="9807089at2"/>
<dbReference type="PANTHER" id="PTHR34471:SF1">
    <property type="entry name" value="ARGININE REPRESSOR"/>
    <property type="match status" value="1"/>
</dbReference>
<dbReference type="GO" id="GO:0034618">
    <property type="term" value="F:arginine binding"/>
    <property type="evidence" value="ECO:0007669"/>
    <property type="project" value="InterPro"/>
</dbReference>
<sequence length="149" mass="16786">MKKKERHRLLKELIEEQSIEKQEDFVSILKERGIDVTQATISRDIKELQLMKVPATSGGYYYSLPPDMNDDTSVKLGKMLKDAFVSMDCQDYFMVIHTIPGNAFALSALLDASNFEGVFGTISGDDTLLVICRSAEDAKQLKEHIIQLI</sequence>
<comment type="subcellular location">
    <subcellularLocation>
        <location evidence="1 7">Cytoplasm</location>
    </subcellularLocation>
</comment>
<dbReference type="InterPro" id="IPR020900">
    <property type="entry name" value="Arg_repress_DNA-bd"/>
</dbReference>
<dbReference type="Gene3D" id="1.10.10.10">
    <property type="entry name" value="Winged helix-like DNA-binding domain superfamily/Winged helix DNA-binding domain"/>
    <property type="match status" value="1"/>
</dbReference>
<dbReference type="InterPro" id="IPR036251">
    <property type="entry name" value="Arg_repress_C_sf"/>
</dbReference>
<dbReference type="PANTHER" id="PTHR34471">
    <property type="entry name" value="ARGININE REPRESSOR"/>
    <property type="match status" value="1"/>
</dbReference>
<reference evidence="11 12" key="1">
    <citation type="submission" date="2016-10" db="EMBL/GenBank/DDBJ databases">
        <authorList>
            <person name="de Groot N.N."/>
        </authorList>
    </citation>
    <scope>NUCLEOTIDE SEQUENCE [LARGE SCALE GENOMIC DNA]</scope>
    <source>
        <strain evidence="11 12">DSM 27630</strain>
    </source>
</reference>
<dbReference type="PRINTS" id="PR01467">
    <property type="entry name" value="ARGREPRESSOR"/>
</dbReference>
<evidence type="ECO:0000256" key="2">
    <source>
        <dbReference type="ARBA" id="ARBA00008316"/>
    </source>
</evidence>
<keyword evidence="7" id="KW-0678">Repressor</keyword>
<keyword evidence="12" id="KW-1185">Reference proteome</keyword>
<gene>
    <name evidence="7" type="primary">argR</name>
    <name evidence="11" type="ORF">SAMN04489868_12424</name>
</gene>
<dbReference type="InterPro" id="IPR020899">
    <property type="entry name" value="Arg_repress_C"/>
</dbReference>
<evidence type="ECO:0000313" key="12">
    <source>
        <dbReference type="Proteomes" id="UP000198668"/>
    </source>
</evidence>
<dbReference type="RefSeq" id="WP_047390858.1">
    <property type="nucleotide sequence ID" value="NZ_FOQE01000024.1"/>
</dbReference>
<keyword evidence="6 7" id="KW-0804">Transcription</keyword>
<dbReference type="Proteomes" id="UP000198668">
    <property type="component" value="Unassembled WGS sequence"/>
</dbReference>
<evidence type="ECO:0000259" key="9">
    <source>
        <dbReference type="Pfam" id="PF01316"/>
    </source>
</evidence>
<evidence type="ECO:0000256" key="1">
    <source>
        <dbReference type="ARBA" id="ARBA00004496"/>
    </source>
</evidence>
<dbReference type="InterPro" id="IPR036390">
    <property type="entry name" value="WH_DNA-bd_sf"/>
</dbReference>
<evidence type="ECO:0000259" key="10">
    <source>
        <dbReference type="Pfam" id="PF02863"/>
    </source>
</evidence>
<keyword evidence="7" id="KW-0028">Amino-acid biosynthesis</keyword>
<dbReference type="HAMAP" id="MF_00173">
    <property type="entry name" value="Arg_repressor"/>
    <property type="match status" value="1"/>
</dbReference>
<dbReference type="Pfam" id="PF01316">
    <property type="entry name" value="Arg_repressor"/>
    <property type="match status" value="1"/>
</dbReference>
<proteinExistence type="inferred from homology"/>
<accession>A0A1I3CW85</accession>
<dbReference type="InterPro" id="IPR001669">
    <property type="entry name" value="Arg_repress"/>
</dbReference>
<evidence type="ECO:0000256" key="6">
    <source>
        <dbReference type="ARBA" id="ARBA00023163"/>
    </source>
</evidence>
<comment type="pathway">
    <text evidence="7">Amino-acid biosynthesis; L-arginine biosynthesis [regulation].</text>
</comment>
<dbReference type="GO" id="GO:0051259">
    <property type="term" value="P:protein complex oligomerization"/>
    <property type="evidence" value="ECO:0007669"/>
    <property type="project" value="InterPro"/>
</dbReference>
<dbReference type="GO" id="GO:0003700">
    <property type="term" value="F:DNA-binding transcription factor activity"/>
    <property type="evidence" value="ECO:0007669"/>
    <property type="project" value="UniProtKB-UniRule"/>
</dbReference>
<evidence type="ECO:0000256" key="4">
    <source>
        <dbReference type="ARBA" id="ARBA00023015"/>
    </source>
</evidence>